<name>F9PB20_9STRE</name>
<accession>F9PB20</accession>
<proteinExistence type="predicted"/>
<gene>
    <name evidence="1" type="ORF">HMPREF1124_1039</name>
</gene>
<keyword evidence="1" id="KW-0472">Membrane</keyword>
<evidence type="ECO:0000313" key="1">
    <source>
        <dbReference type="EMBL" id="EGV15196.1"/>
    </source>
</evidence>
<dbReference type="AlphaFoldDB" id="F9PB20"/>
<dbReference type="PATRIC" id="fig|997830.4.peg.524"/>
<protein>
    <submittedName>
        <fullName evidence="1">Transmembrane protein Vexp1 family protein</fullName>
    </submittedName>
</protein>
<organism evidence="1 2">
    <name type="scientific">Streptococcus infantis X</name>
    <dbReference type="NCBI Taxonomy" id="997830"/>
    <lineage>
        <taxon>Bacteria</taxon>
        <taxon>Bacillati</taxon>
        <taxon>Bacillota</taxon>
        <taxon>Bacilli</taxon>
        <taxon>Lactobacillales</taxon>
        <taxon>Streptococcaceae</taxon>
        <taxon>Streptococcus</taxon>
    </lineage>
</organism>
<dbReference type="PROSITE" id="PS51257">
    <property type="entry name" value="PROKAR_LIPOPROTEIN"/>
    <property type="match status" value="1"/>
</dbReference>
<comment type="caution">
    <text evidence="1">The sequence shown here is derived from an EMBL/GenBank/DDBJ whole genome shotgun (WGS) entry which is preliminary data.</text>
</comment>
<sequence>MNPTQRAWAYVSRKRLRSLILFLILFVLLAGISACLTLMKSNKAVENNLYRSLNTSFSIKRIEVDQTFQLSQLDDLKKIKGLEKISPELETIAKLTDKEVVTGEQSIQRDDLTEAEKNLISLIALEDSSKDVSFTSSAFSLKEGRHLEKGDRKKS</sequence>
<keyword evidence="1" id="KW-0812">Transmembrane</keyword>
<evidence type="ECO:0000313" key="2">
    <source>
        <dbReference type="Proteomes" id="UP000003399"/>
    </source>
</evidence>
<reference evidence="1 2" key="1">
    <citation type="submission" date="2011-07" db="EMBL/GenBank/DDBJ databases">
        <authorList>
            <person name="Harkins D.M."/>
            <person name="Madupu R."/>
            <person name="Durkin A.S."/>
            <person name="Torralba M."/>
            <person name="Methe B."/>
            <person name="Sutton G.G."/>
            <person name="Nelson K.E."/>
        </authorList>
    </citation>
    <scope>NUCLEOTIDE SEQUENCE [LARGE SCALE GENOMIC DNA]</scope>
    <source>
        <strain evidence="1 2">X</strain>
    </source>
</reference>
<dbReference type="eggNOG" id="COG0577">
    <property type="taxonomic scope" value="Bacteria"/>
</dbReference>
<dbReference type="Proteomes" id="UP000003399">
    <property type="component" value="Unassembled WGS sequence"/>
</dbReference>
<dbReference type="EMBL" id="AFUQ01000001">
    <property type="protein sequence ID" value="EGV15196.1"/>
    <property type="molecule type" value="Genomic_DNA"/>
</dbReference>